<evidence type="ECO:0000256" key="3">
    <source>
        <dbReference type="ARBA" id="ARBA00022490"/>
    </source>
</evidence>
<evidence type="ECO:0000256" key="2">
    <source>
        <dbReference type="ARBA" id="ARBA00022473"/>
    </source>
</evidence>
<dbReference type="GO" id="GO:0005737">
    <property type="term" value="C:cytoplasm"/>
    <property type="evidence" value="ECO:0007669"/>
    <property type="project" value="TreeGrafter"/>
</dbReference>
<dbReference type="GO" id="GO:0030425">
    <property type="term" value="C:dendrite"/>
    <property type="evidence" value="ECO:0007669"/>
    <property type="project" value="TreeGrafter"/>
</dbReference>
<evidence type="ECO:0000256" key="9">
    <source>
        <dbReference type="ARBA" id="ARBA00034103"/>
    </source>
</evidence>
<reference evidence="12 13" key="1">
    <citation type="journal article" date="2021" name="Elife">
        <title>Chloroplast acquisition without the gene transfer in kleptoplastic sea slugs, Plakobranchus ocellatus.</title>
        <authorList>
            <person name="Maeda T."/>
            <person name="Takahashi S."/>
            <person name="Yoshida T."/>
            <person name="Shimamura S."/>
            <person name="Takaki Y."/>
            <person name="Nagai Y."/>
            <person name="Toyoda A."/>
            <person name="Suzuki Y."/>
            <person name="Arimoto A."/>
            <person name="Ishii H."/>
            <person name="Satoh N."/>
            <person name="Nishiyama T."/>
            <person name="Hasebe M."/>
            <person name="Maruyama T."/>
            <person name="Minagawa J."/>
            <person name="Obokata J."/>
            <person name="Shigenobu S."/>
        </authorList>
    </citation>
    <scope>NUCLEOTIDE SEQUENCE [LARGE SCALE GENOMIC DNA]</scope>
</reference>
<keyword evidence="3" id="KW-0963">Cytoplasm</keyword>
<evidence type="ECO:0000256" key="4">
    <source>
        <dbReference type="ARBA" id="ARBA00022553"/>
    </source>
</evidence>
<dbReference type="Proteomes" id="UP000762676">
    <property type="component" value="Unassembled WGS sequence"/>
</dbReference>
<comment type="subcellular location">
    <subcellularLocation>
        <location evidence="1">Cytoplasm</location>
        <location evidence="1">Cytoskeleton</location>
    </subcellularLocation>
    <subcellularLocation>
        <location evidence="9">Synapse</location>
    </subcellularLocation>
</comment>
<organism evidence="12 13">
    <name type="scientific">Elysia marginata</name>
    <dbReference type="NCBI Taxonomy" id="1093978"/>
    <lineage>
        <taxon>Eukaryota</taxon>
        <taxon>Metazoa</taxon>
        <taxon>Spiralia</taxon>
        <taxon>Lophotrochozoa</taxon>
        <taxon>Mollusca</taxon>
        <taxon>Gastropoda</taxon>
        <taxon>Heterobranchia</taxon>
        <taxon>Euthyneura</taxon>
        <taxon>Panpulmonata</taxon>
        <taxon>Sacoglossa</taxon>
        <taxon>Placobranchoidea</taxon>
        <taxon>Plakobranchidae</taxon>
        <taxon>Elysia</taxon>
    </lineage>
</organism>
<dbReference type="GO" id="GO:0031175">
    <property type="term" value="P:neuron projection development"/>
    <property type="evidence" value="ECO:0007669"/>
    <property type="project" value="TreeGrafter"/>
</dbReference>
<evidence type="ECO:0000256" key="8">
    <source>
        <dbReference type="ARBA" id="ARBA00023212"/>
    </source>
</evidence>
<evidence type="ECO:0000256" key="7">
    <source>
        <dbReference type="ARBA" id="ARBA00023203"/>
    </source>
</evidence>
<proteinExistence type="predicted"/>
<dbReference type="InterPro" id="IPR040645">
    <property type="entry name" value="Neurabin-1/2_PDZ"/>
</dbReference>
<dbReference type="AlphaFoldDB" id="A0AAV4ITG8"/>
<dbReference type="GO" id="GO:0014069">
    <property type="term" value="C:postsynaptic density"/>
    <property type="evidence" value="ECO:0007669"/>
    <property type="project" value="TreeGrafter"/>
</dbReference>
<keyword evidence="2" id="KW-0217">Developmental protein</keyword>
<feature type="region of interest" description="Disordered" evidence="10">
    <location>
        <begin position="107"/>
        <end position="157"/>
    </location>
</feature>
<dbReference type="GO" id="GO:0019722">
    <property type="term" value="P:calcium-mediated signaling"/>
    <property type="evidence" value="ECO:0007669"/>
    <property type="project" value="TreeGrafter"/>
</dbReference>
<comment type="caution">
    <text evidence="12">The sequence shown here is derived from an EMBL/GenBank/DDBJ whole genome shotgun (WGS) entry which is preliminary data.</text>
</comment>
<keyword evidence="5" id="KW-0770">Synapse</keyword>
<name>A0AAV4ITG8_9GAST</name>
<feature type="compositionally biased region" description="Low complexity" evidence="10">
    <location>
        <begin position="107"/>
        <end position="121"/>
    </location>
</feature>
<evidence type="ECO:0000256" key="10">
    <source>
        <dbReference type="SAM" id="MobiDB-lite"/>
    </source>
</evidence>
<keyword evidence="6" id="KW-0175">Coiled coil</keyword>
<dbReference type="GO" id="GO:0007015">
    <property type="term" value="P:actin filament organization"/>
    <property type="evidence" value="ECO:0007669"/>
    <property type="project" value="TreeGrafter"/>
</dbReference>
<dbReference type="Pfam" id="PF17817">
    <property type="entry name" value="PDZ_5"/>
    <property type="match status" value="1"/>
</dbReference>
<dbReference type="EMBL" id="BMAT01009769">
    <property type="protein sequence ID" value="GFS13410.1"/>
    <property type="molecule type" value="Genomic_DNA"/>
</dbReference>
<evidence type="ECO:0000256" key="6">
    <source>
        <dbReference type="ARBA" id="ARBA00023054"/>
    </source>
</evidence>
<dbReference type="GO" id="GO:0015629">
    <property type="term" value="C:actin cytoskeleton"/>
    <property type="evidence" value="ECO:0007669"/>
    <property type="project" value="TreeGrafter"/>
</dbReference>
<dbReference type="GO" id="GO:0051015">
    <property type="term" value="F:actin filament binding"/>
    <property type="evidence" value="ECO:0007669"/>
    <property type="project" value="TreeGrafter"/>
</dbReference>
<keyword evidence="8" id="KW-0206">Cytoskeleton</keyword>
<feature type="domain" description="Neurabin-1/2 PDZ" evidence="11">
    <location>
        <begin position="164"/>
        <end position="234"/>
    </location>
</feature>
<keyword evidence="7" id="KW-0009">Actin-binding</keyword>
<evidence type="ECO:0000259" key="11">
    <source>
        <dbReference type="Pfam" id="PF17817"/>
    </source>
</evidence>
<evidence type="ECO:0000256" key="1">
    <source>
        <dbReference type="ARBA" id="ARBA00004245"/>
    </source>
</evidence>
<accession>A0AAV4ITG8</accession>
<dbReference type="PANTHER" id="PTHR16154:SF6">
    <property type="entry name" value="SPINOPHILIN, ISOFORM J"/>
    <property type="match status" value="1"/>
</dbReference>
<dbReference type="PANTHER" id="PTHR16154">
    <property type="entry name" value="NEURABIN"/>
    <property type="match status" value="1"/>
</dbReference>
<dbReference type="InterPro" id="IPR043446">
    <property type="entry name" value="Neurabin-like"/>
</dbReference>
<evidence type="ECO:0000256" key="5">
    <source>
        <dbReference type="ARBA" id="ARBA00023018"/>
    </source>
</evidence>
<evidence type="ECO:0000313" key="13">
    <source>
        <dbReference type="Proteomes" id="UP000762676"/>
    </source>
</evidence>
<keyword evidence="4" id="KW-0597">Phosphoprotein</keyword>
<gene>
    <name evidence="12" type="ORF">ElyMa_004883500</name>
</gene>
<sequence length="262" mass="28392">MPLIHSTTNGLQPYRVLTQSPACACLRVREKSVKLATVPVIDCPLSLEQTPVAASLPHLMNSVATNDFPSIKAQDIESREARQTEPARCCDNWITVISHALQNGGLEGSSSNSSNISSNNSSGGGGVVLKSGLLSPRESGDGKEDVDAGASSDSEPLEIDYNNLSYIEIAPISSAEEEDESSGDEAYYHKPSRIRFSRNPIKVYATFSTNDYDRRNEDVDPVAASAEYELEKRVEKMDVFPVDLQKGQCPSVCECVCVGWVS</sequence>
<evidence type="ECO:0000313" key="12">
    <source>
        <dbReference type="EMBL" id="GFS13410.1"/>
    </source>
</evidence>
<keyword evidence="13" id="KW-1185">Reference proteome</keyword>
<protein>
    <submittedName>
        <fullName evidence="12">Neurabin-2</fullName>
    </submittedName>
</protein>